<organism evidence="2 3">
    <name type="scientific">Leptidea sinapis</name>
    <dbReference type="NCBI Taxonomy" id="189913"/>
    <lineage>
        <taxon>Eukaryota</taxon>
        <taxon>Metazoa</taxon>
        <taxon>Ecdysozoa</taxon>
        <taxon>Arthropoda</taxon>
        <taxon>Hexapoda</taxon>
        <taxon>Insecta</taxon>
        <taxon>Pterygota</taxon>
        <taxon>Neoptera</taxon>
        <taxon>Endopterygota</taxon>
        <taxon>Lepidoptera</taxon>
        <taxon>Glossata</taxon>
        <taxon>Ditrysia</taxon>
        <taxon>Papilionoidea</taxon>
        <taxon>Pieridae</taxon>
        <taxon>Dismorphiinae</taxon>
        <taxon>Leptidea</taxon>
    </lineage>
</organism>
<keyword evidence="3" id="KW-1185">Reference proteome</keyword>
<name>A0A5E4PMJ8_9NEOP</name>
<proteinExistence type="predicted"/>
<protein>
    <submittedName>
        <fullName evidence="2">Uncharacterized protein</fullName>
    </submittedName>
</protein>
<sequence>MTAERVLIMTFTSLRYDKDSQPKKPKTSASNASDSEEEFSDAMRPITMDDLRTSLIKLKESKIQCGSLVPNMRIELD</sequence>
<reference evidence="2 3" key="1">
    <citation type="submission" date="2017-07" db="EMBL/GenBank/DDBJ databases">
        <authorList>
            <person name="Talla V."/>
            <person name="Backstrom N."/>
        </authorList>
    </citation>
    <scope>NUCLEOTIDE SEQUENCE [LARGE SCALE GENOMIC DNA]</scope>
</reference>
<evidence type="ECO:0000313" key="3">
    <source>
        <dbReference type="Proteomes" id="UP000324832"/>
    </source>
</evidence>
<evidence type="ECO:0000256" key="1">
    <source>
        <dbReference type="SAM" id="MobiDB-lite"/>
    </source>
</evidence>
<dbReference type="Proteomes" id="UP000324832">
    <property type="component" value="Unassembled WGS sequence"/>
</dbReference>
<dbReference type="EMBL" id="FZQP02000093">
    <property type="protein sequence ID" value="VVC87228.1"/>
    <property type="molecule type" value="Genomic_DNA"/>
</dbReference>
<evidence type="ECO:0000313" key="2">
    <source>
        <dbReference type="EMBL" id="VVC87228.1"/>
    </source>
</evidence>
<feature type="region of interest" description="Disordered" evidence="1">
    <location>
        <begin position="17"/>
        <end position="44"/>
    </location>
</feature>
<accession>A0A5E4PMJ8</accession>
<gene>
    <name evidence="2" type="ORF">LSINAPIS_LOCUS887</name>
</gene>
<dbReference type="AlphaFoldDB" id="A0A5E4PMJ8"/>